<gene>
    <name evidence="6" type="ordered locus">Sare_0621</name>
</gene>
<dbReference type="OrthoDB" id="9804819at2"/>
<dbReference type="GO" id="GO:0005524">
    <property type="term" value="F:ATP binding"/>
    <property type="evidence" value="ECO:0007669"/>
    <property type="project" value="UniProtKB-KW"/>
</dbReference>
<dbReference type="PROSITE" id="PS50893">
    <property type="entry name" value="ABC_TRANSPORTER_2"/>
    <property type="match status" value="1"/>
</dbReference>
<dbReference type="Gene3D" id="3.40.50.300">
    <property type="entry name" value="P-loop containing nucleotide triphosphate hydrolases"/>
    <property type="match status" value="1"/>
</dbReference>
<dbReference type="PROSITE" id="PS00211">
    <property type="entry name" value="ABC_TRANSPORTER_1"/>
    <property type="match status" value="1"/>
</dbReference>
<dbReference type="KEGG" id="saq:Sare_0621"/>
<feature type="domain" description="ABC transporter" evidence="5">
    <location>
        <begin position="4"/>
        <end position="228"/>
    </location>
</feature>
<proteinExistence type="inferred from homology"/>
<dbReference type="InterPro" id="IPR027417">
    <property type="entry name" value="P-loop_NTPase"/>
</dbReference>
<dbReference type="InterPro" id="IPR003439">
    <property type="entry name" value="ABC_transporter-like_ATP-bd"/>
</dbReference>
<dbReference type="PANTHER" id="PTHR43335:SF2">
    <property type="entry name" value="ABC TRANSPORTER, ATP-BINDING PROTEIN"/>
    <property type="match status" value="1"/>
</dbReference>
<keyword evidence="4" id="KW-0067">ATP-binding</keyword>
<dbReference type="EMBL" id="CP000850">
    <property type="protein sequence ID" value="ABV96546.1"/>
    <property type="molecule type" value="Genomic_DNA"/>
</dbReference>
<dbReference type="InterPro" id="IPR003593">
    <property type="entry name" value="AAA+_ATPase"/>
</dbReference>
<name>A8M176_SALAI</name>
<keyword evidence="2" id="KW-0813">Transport</keyword>
<dbReference type="AlphaFoldDB" id="A8M176"/>
<dbReference type="HOGENOM" id="CLU_000604_1_2_11"/>
<keyword evidence="3" id="KW-0547">Nucleotide-binding</keyword>
<evidence type="ECO:0000313" key="6">
    <source>
        <dbReference type="EMBL" id="ABV96546.1"/>
    </source>
</evidence>
<evidence type="ECO:0000256" key="4">
    <source>
        <dbReference type="ARBA" id="ARBA00022840"/>
    </source>
</evidence>
<evidence type="ECO:0000256" key="3">
    <source>
        <dbReference type="ARBA" id="ARBA00022741"/>
    </source>
</evidence>
<accession>A8M176</accession>
<dbReference type="PANTHER" id="PTHR43335">
    <property type="entry name" value="ABC TRANSPORTER, ATP-BINDING PROTEIN"/>
    <property type="match status" value="1"/>
</dbReference>
<sequence>MTEVVLDEVAQKFRGGFHLGPVSLNLTVGVTCLLGANGSGKTTLLRMLSGIDSPAKGTIQIGKEGKPGEAKSIGFLPQDFTAPKNATCQDFLHYVAWSRRVSAKSRETLIQSALSRTGLSDQAEERIGNISGGMLRRLGIAQALVHEPSFLILDEPTVGLDPGQRLRIRDQVRKLATDVAVLYSTHLVEDVRSLADQIIILRSGKVAFKGTLAEVEQSAEEGAPIDQPGAPTRLERGISMFMDEVE</sequence>
<dbReference type="eggNOG" id="COG1131">
    <property type="taxonomic scope" value="Bacteria"/>
</dbReference>
<reference evidence="6" key="1">
    <citation type="submission" date="2007-10" db="EMBL/GenBank/DDBJ databases">
        <title>Complete sequence of Salinispora arenicola CNS-205.</title>
        <authorList>
            <consortium name="US DOE Joint Genome Institute"/>
            <person name="Copeland A."/>
            <person name="Lucas S."/>
            <person name="Lapidus A."/>
            <person name="Barry K."/>
            <person name="Glavina del Rio T."/>
            <person name="Dalin E."/>
            <person name="Tice H."/>
            <person name="Pitluck S."/>
            <person name="Foster B."/>
            <person name="Schmutz J."/>
            <person name="Larimer F."/>
            <person name="Land M."/>
            <person name="Hauser L."/>
            <person name="Kyrpides N."/>
            <person name="Ivanova N."/>
            <person name="Jensen P.R."/>
            <person name="Moore B.S."/>
            <person name="Penn K."/>
            <person name="Jenkins C."/>
            <person name="Udwary D."/>
            <person name="Xiang L."/>
            <person name="Gontang E."/>
            <person name="Richardson P."/>
        </authorList>
    </citation>
    <scope>NUCLEOTIDE SEQUENCE [LARGE SCALE GENOMIC DNA]</scope>
    <source>
        <strain evidence="6">CNS-205</strain>
    </source>
</reference>
<dbReference type="Pfam" id="PF00005">
    <property type="entry name" value="ABC_tran"/>
    <property type="match status" value="1"/>
</dbReference>
<protein>
    <submittedName>
        <fullName evidence="6">ABC transporter related</fullName>
    </submittedName>
</protein>
<dbReference type="SUPFAM" id="SSF52540">
    <property type="entry name" value="P-loop containing nucleoside triphosphate hydrolases"/>
    <property type="match status" value="1"/>
</dbReference>
<dbReference type="STRING" id="391037.Sare_0621"/>
<evidence type="ECO:0000256" key="1">
    <source>
        <dbReference type="ARBA" id="ARBA00005417"/>
    </source>
</evidence>
<comment type="similarity">
    <text evidence="1">Belongs to the ABC transporter superfamily.</text>
</comment>
<dbReference type="InterPro" id="IPR017871">
    <property type="entry name" value="ABC_transporter-like_CS"/>
</dbReference>
<organism evidence="6">
    <name type="scientific">Salinispora arenicola (strain CNS-205)</name>
    <dbReference type="NCBI Taxonomy" id="391037"/>
    <lineage>
        <taxon>Bacteria</taxon>
        <taxon>Bacillati</taxon>
        <taxon>Actinomycetota</taxon>
        <taxon>Actinomycetes</taxon>
        <taxon>Micromonosporales</taxon>
        <taxon>Micromonosporaceae</taxon>
        <taxon>Salinispora</taxon>
    </lineage>
</organism>
<dbReference type="GO" id="GO:0016887">
    <property type="term" value="F:ATP hydrolysis activity"/>
    <property type="evidence" value="ECO:0007669"/>
    <property type="project" value="InterPro"/>
</dbReference>
<evidence type="ECO:0000256" key="2">
    <source>
        <dbReference type="ARBA" id="ARBA00022448"/>
    </source>
</evidence>
<evidence type="ECO:0000259" key="5">
    <source>
        <dbReference type="PROSITE" id="PS50893"/>
    </source>
</evidence>
<dbReference type="SMART" id="SM00382">
    <property type="entry name" value="AAA"/>
    <property type="match status" value="1"/>
</dbReference>